<accession>A0A3D8I664</accession>
<organism evidence="1 2">
    <name type="scientific">Helicobacter marmotae</name>
    <dbReference type="NCBI Taxonomy" id="152490"/>
    <lineage>
        <taxon>Bacteria</taxon>
        <taxon>Pseudomonadati</taxon>
        <taxon>Campylobacterota</taxon>
        <taxon>Epsilonproteobacteria</taxon>
        <taxon>Campylobacterales</taxon>
        <taxon>Helicobacteraceae</taxon>
        <taxon>Helicobacter</taxon>
    </lineage>
</organism>
<gene>
    <name evidence="1" type="ORF">CQA63_04715</name>
</gene>
<protein>
    <submittedName>
        <fullName evidence="1">Uncharacterized protein</fullName>
    </submittedName>
</protein>
<proteinExistence type="predicted"/>
<dbReference type="AlphaFoldDB" id="A0A3D8I664"/>
<dbReference type="EMBL" id="NXLR01000006">
    <property type="protein sequence ID" value="RDU60051.1"/>
    <property type="molecule type" value="Genomic_DNA"/>
</dbReference>
<reference evidence="1 2" key="1">
    <citation type="submission" date="2018-04" db="EMBL/GenBank/DDBJ databases">
        <title>Novel Campyloabacter and Helicobacter Species and Strains.</title>
        <authorList>
            <person name="Mannion A.J."/>
            <person name="Shen Z."/>
            <person name="Fox J.G."/>
        </authorList>
    </citation>
    <scope>NUCLEOTIDE SEQUENCE [LARGE SCALE GENOMIC DNA]</scope>
    <source>
        <strain evidence="1 2">MIT 98-6070</strain>
    </source>
</reference>
<keyword evidence="2" id="KW-1185">Reference proteome</keyword>
<dbReference type="RefSeq" id="WP_104700238.1">
    <property type="nucleotide sequence ID" value="NZ_FZPP01000022.1"/>
</dbReference>
<evidence type="ECO:0000313" key="2">
    <source>
        <dbReference type="Proteomes" id="UP000256599"/>
    </source>
</evidence>
<name>A0A3D8I664_9HELI</name>
<sequence length="61" mass="7070">MSTTEELLLSTKDFSKESPANLTLLCHSKHCKNSAQMLRAQKQIFRLYKLRDGNLKFLQIT</sequence>
<evidence type="ECO:0000313" key="1">
    <source>
        <dbReference type="EMBL" id="RDU60051.1"/>
    </source>
</evidence>
<dbReference type="Proteomes" id="UP000256599">
    <property type="component" value="Unassembled WGS sequence"/>
</dbReference>
<comment type="caution">
    <text evidence="1">The sequence shown here is derived from an EMBL/GenBank/DDBJ whole genome shotgun (WGS) entry which is preliminary data.</text>
</comment>